<dbReference type="Proteomes" id="UP000000763">
    <property type="component" value="Chromosome 6"/>
</dbReference>
<dbReference type="GO" id="GO:0006508">
    <property type="term" value="P:proteolysis"/>
    <property type="evidence" value="ECO:0007669"/>
    <property type="project" value="InterPro"/>
</dbReference>
<reference evidence="6" key="4">
    <citation type="journal article" date="2007" name="Genome Res.">
        <title>Curated Genome Annotation of Oryza sativa ssp. japonica and Comparative Genome Analysis with Arabidopsis thaliana.</title>
        <authorList>
            <consortium name="The Rice Annotation Project (RAP)"/>
            <person name="Itoh T."/>
            <person name="Tanaka T."/>
            <person name="Barrero R.A."/>
            <person name="Yamasaki C."/>
            <person name="Fujii Y."/>
            <person name="Hilton P.B."/>
            <person name="Antonio B.A."/>
            <person name="Aono H."/>
            <person name="Apweiler R."/>
            <person name="Bruskiewich R."/>
            <person name="Bureau T."/>
            <person name="Burr F."/>
            <person name="Costa de Oliveira A."/>
            <person name="Fuks G."/>
            <person name="Habara T."/>
            <person name="Haberer G."/>
            <person name="Han B."/>
            <person name="Harada E."/>
            <person name="Hiraki A.T."/>
            <person name="Hirochika H."/>
            <person name="Hoen D."/>
            <person name="Hokari H."/>
            <person name="Hosokawa S."/>
            <person name="Hsing Y."/>
            <person name="Ikawa H."/>
            <person name="Ikeo K."/>
            <person name="Imanishi T."/>
            <person name="Ito Y."/>
            <person name="Jaiswal P."/>
            <person name="Kanno M."/>
            <person name="Kawahara Y."/>
            <person name="Kawamura T."/>
            <person name="Kawashima H."/>
            <person name="Khurana J.P."/>
            <person name="Kikuchi S."/>
            <person name="Komatsu S."/>
            <person name="Koyanagi K.O."/>
            <person name="Kubooka H."/>
            <person name="Lieberherr D."/>
            <person name="Lin Y.C."/>
            <person name="Lonsdale D."/>
            <person name="Matsumoto T."/>
            <person name="Matsuya A."/>
            <person name="McCombie W.R."/>
            <person name="Messing J."/>
            <person name="Miyao A."/>
            <person name="Mulder N."/>
            <person name="Nagamura Y."/>
            <person name="Nam J."/>
            <person name="Namiki N."/>
            <person name="Numa H."/>
            <person name="Nurimoto S."/>
            <person name="O'donovan C."/>
            <person name="Ohyanagi H."/>
            <person name="Okido T."/>
            <person name="Oota S."/>
            <person name="Osato N."/>
            <person name="Palmer L.E."/>
            <person name="Quetier F."/>
            <person name="Raghuvanshi S."/>
            <person name="Saichi N."/>
            <person name="Sakai H."/>
            <person name="Sakai Y."/>
            <person name="Sakata K."/>
            <person name="Sakurai T."/>
            <person name="Sato F."/>
            <person name="Sato Y."/>
            <person name="Schoof H."/>
            <person name="Seki M."/>
            <person name="Shibata M."/>
            <person name="Shimizu Y."/>
            <person name="Shinozaki K."/>
            <person name="Shinso Y."/>
            <person name="Singh N.K."/>
            <person name="Smith-White B."/>
            <person name="Takeda J."/>
            <person name="Tanino M."/>
            <person name="Tatusova T."/>
            <person name="Thongjuea S."/>
            <person name="Todokoro F."/>
            <person name="Tsugane M."/>
            <person name="Tyagi A.K."/>
            <person name="Vanavichit A."/>
            <person name="Wang A."/>
            <person name="Wing R.A."/>
            <person name="Yamaguchi K."/>
            <person name="Yamamoto M."/>
            <person name="Yamamoto N."/>
            <person name="Yu Y."/>
            <person name="Zhang H."/>
            <person name="Zhao Q."/>
            <person name="Higo K."/>
            <person name="Burr B."/>
            <person name="Gojobori T."/>
            <person name="Sasaki T."/>
        </authorList>
    </citation>
    <scope>NUCLEOTIDE SEQUENCE</scope>
</reference>
<organism evidence="6 7">
    <name type="scientific">Oryza sativa subsp. japonica</name>
    <name type="common">Rice</name>
    <dbReference type="NCBI Taxonomy" id="39947"/>
    <lineage>
        <taxon>Eukaryota</taxon>
        <taxon>Viridiplantae</taxon>
        <taxon>Streptophyta</taxon>
        <taxon>Embryophyta</taxon>
        <taxon>Tracheophyta</taxon>
        <taxon>Spermatophyta</taxon>
        <taxon>Magnoliopsida</taxon>
        <taxon>Liliopsida</taxon>
        <taxon>Poales</taxon>
        <taxon>Poaceae</taxon>
        <taxon>BOP clade</taxon>
        <taxon>Oryzoideae</taxon>
        <taxon>Oryzeae</taxon>
        <taxon>Oryzinae</taxon>
        <taxon>Oryza</taxon>
        <taxon>Oryza sativa</taxon>
    </lineage>
</organism>
<dbReference type="EMBL" id="AP003564">
    <property type="protein sequence ID" value="BAD68559.1"/>
    <property type="molecule type" value="Genomic_DNA"/>
</dbReference>
<dbReference type="PANTHER" id="PTHR13683:SF330">
    <property type="entry name" value="OS06G0118700 PROTEIN"/>
    <property type="match status" value="1"/>
</dbReference>
<dbReference type="KEGG" id="dosa:Os06g0118700"/>
<dbReference type="FunFam" id="2.40.70.10:FF:000013">
    <property type="entry name" value="Aspartyl protease AED1"/>
    <property type="match status" value="1"/>
</dbReference>
<dbReference type="Pfam" id="PF14543">
    <property type="entry name" value="TAXi_N"/>
    <property type="match status" value="1"/>
</dbReference>
<keyword evidence="5" id="KW-0238">DNA-binding</keyword>
<keyword evidence="3" id="KW-0732">Signal</keyword>
<evidence type="ECO:0000256" key="2">
    <source>
        <dbReference type="PIRSR" id="PIRSR601461-1"/>
    </source>
</evidence>
<accession>Q0DF30</accession>
<reference evidence="6" key="5">
    <citation type="journal article" date="2008" name="Nucleic Acids Res.">
        <title>The Rice Annotation Project Database (RAP-DB): 2008 update.</title>
        <authorList>
            <consortium name="The Rice Annotation Project (RAP)"/>
            <person name="Tanaka T."/>
            <person name="Antonio B.A."/>
            <person name="Kikuchi S."/>
            <person name="Matsumoto T."/>
            <person name="Nagamura Y."/>
            <person name="Numa H."/>
            <person name="Sakai H."/>
            <person name="Wu J."/>
            <person name="Itoh T."/>
            <person name="Sasaki T."/>
            <person name="Aono R."/>
            <person name="Fujii Y."/>
            <person name="Habara T."/>
            <person name="Harada E."/>
            <person name="Kanno M."/>
            <person name="Kawahara Y."/>
            <person name="Kawashima H."/>
            <person name="Kubooka H."/>
            <person name="Matsuya A."/>
            <person name="Nakaoka H."/>
            <person name="Saichi N."/>
            <person name="Sanbonmatsu R."/>
            <person name="Sato Y."/>
            <person name="Shinso Y."/>
            <person name="Suzuki M."/>
            <person name="Takeda J."/>
            <person name="Tanino M."/>
            <person name="Todokoro F."/>
            <person name="Yamaguchi K."/>
            <person name="Yamamoto N."/>
            <person name="Yamasaki C."/>
            <person name="Imanishi T."/>
            <person name="Okido T."/>
            <person name="Tada M."/>
            <person name="Ikeo K."/>
            <person name="Tateno Y."/>
            <person name="Gojobori T."/>
            <person name="Lin Y.C."/>
            <person name="Wei F.J."/>
            <person name="Hsing Y.I."/>
            <person name="Zhao Q."/>
            <person name="Han B."/>
            <person name="Kramer M.R."/>
            <person name="McCombie R.W."/>
            <person name="Lonsdale D."/>
            <person name="O'Donovan C.C."/>
            <person name="Whitfield E.J."/>
            <person name="Apweiler R."/>
            <person name="Koyanagi K.O."/>
            <person name="Khurana J.P."/>
            <person name="Raghuvanshi S."/>
            <person name="Singh N.K."/>
            <person name="Tyagi A.K."/>
            <person name="Haberer G."/>
            <person name="Fujisawa M."/>
            <person name="Hosokawa S."/>
            <person name="Ito Y."/>
            <person name="Ikawa H."/>
            <person name="Shibata M."/>
            <person name="Yamamoto M."/>
            <person name="Bruskiewich R.M."/>
            <person name="Hoen D.R."/>
            <person name="Bureau TE."/>
            <person name="Namiki N."/>
            <person name="Ohyanagi H."/>
            <person name="Sakai Y."/>
            <person name="Nobushima S."/>
            <person name="Sakata K."/>
            <person name="Barrero R.A."/>
            <person name="Sato Y."/>
            <person name="Souvorov A."/>
            <person name="Smith-White B."/>
            <person name="Tatusova T."/>
            <person name="An S."/>
            <person name="An G."/>
            <person name="OOta S."/>
            <person name="Fuks G."/>
            <person name="Messing J."/>
            <person name="Christie K.R."/>
            <person name="Lieberherr D."/>
            <person name="Kim H."/>
            <person name="Zuccolo A."/>
            <person name="Wing R.A."/>
            <person name="Nobuta K."/>
            <person name="Green P.J."/>
            <person name="Lu C."/>
            <person name="Meyers BC."/>
            <person name="Chaparro C."/>
            <person name="Piegu B."/>
            <person name="Panaud O."/>
            <person name="Echeverria M."/>
        </authorList>
    </citation>
    <scope>NUCLEOTIDE SEQUENCE</scope>
</reference>
<feature type="chain" id="PRO_5038287959" evidence="3">
    <location>
        <begin position="27"/>
        <end position="494"/>
    </location>
</feature>
<feature type="signal peptide" evidence="3">
    <location>
        <begin position="1"/>
        <end position="26"/>
    </location>
</feature>
<evidence type="ECO:0000313" key="5">
    <source>
        <dbReference type="EMBL" id="BAD68559.1"/>
    </source>
</evidence>
<dbReference type="PANTHER" id="PTHR13683">
    <property type="entry name" value="ASPARTYL PROTEASES"/>
    <property type="match status" value="1"/>
</dbReference>
<dbReference type="OMA" id="QHRADYI"/>
<dbReference type="AlphaFoldDB" id="Q0DF30"/>
<comment type="similarity">
    <text evidence="1">Belongs to the peptidase A1 family.</text>
</comment>
<dbReference type="SMR" id="Q0DF30"/>
<dbReference type="InterPro" id="IPR032799">
    <property type="entry name" value="TAXi_C"/>
</dbReference>
<dbReference type="InterPro" id="IPR032861">
    <property type="entry name" value="TAXi_N"/>
</dbReference>
<evidence type="ECO:0000256" key="1">
    <source>
        <dbReference type="ARBA" id="ARBA00007447"/>
    </source>
</evidence>
<reference evidence="6" key="8">
    <citation type="submission" date="2012-08" db="EMBL/GenBank/DDBJ databases">
        <title>The Second Rice Annotation Project Meeting (RAP2).</title>
        <authorList>
            <consortium name="The Rice Annotation Project (RAP)"/>
        </authorList>
    </citation>
    <scope>NUCLEOTIDE SEQUENCE</scope>
</reference>
<reference evidence="6" key="3">
    <citation type="journal article" date="2006" name="Nucleic Acids Res.">
        <title>The Rice Annotation Project Database (RAP-DB): hub for Oryza sativa ssp. japonica genome information.</title>
        <authorList>
            <person name="Ohyanagi H."/>
            <person name="Tanaka T."/>
            <person name="Sakai H."/>
            <person name="Shigemoto Y."/>
            <person name="Yamaguchi K."/>
            <person name="Habara T."/>
            <person name="Fujii Y."/>
            <person name="Antonio B.A."/>
            <person name="Nagamura Y."/>
            <person name="Imanishi T."/>
            <person name="Ikeo K."/>
            <person name="Itoh T."/>
            <person name="Gojobori T."/>
            <person name="Sasaki T."/>
        </authorList>
    </citation>
    <scope>NUCLEOTIDE SEQUENCE</scope>
</reference>
<dbReference type="KEGG" id="osa:4339940"/>
<protein>
    <submittedName>
        <fullName evidence="5">Nucleoid DNA-binding protein cnd41</fullName>
    </submittedName>
    <submittedName>
        <fullName evidence="6">Os06g0118700 protein</fullName>
    </submittedName>
</protein>
<dbReference type="Gramene" id="Os06t0118700-02">
    <property type="protein sequence ID" value="Os06t0118700-02"/>
    <property type="gene ID" value="Os06g0118700"/>
</dbReference>
<evidence type="ECO:0000256" key="3">
    <source>
        <dbReference type="SAM" id="SignalP"/>
    </source>
</evidence>
<dbReference type="InterPro" id="IPR033121">
    <property type="entry name" value="PEPTIDASE_A1"/>
</dbReference>
<evidence type="ECO:0000259" key="4">
    <source>
        <dbReference type="PROSITE" id="PS51767"/>
    </source>
</evidence>
<dbReference type="Gramene" id="Os06t0118700-01">
    <property type="protein sequence ID" value="Os06t0118700-01"/>
    <property type="gene ID" value="Os06g0118700"/>
</dbReference>
<feature type="domain" description="Peptidase A1" evidence="4">
    <location>
        <begin position="156"/>
        <end position="490"/>
    </location>
</feature>
<evidence type="ECO:0000313" key="6">
    <source>
        <dbReference type="EMBL" id="BAF18543.1"/>
    </source>
</evidence>
<feature type="active site" evidence="2">
    <location>
        <position position="378"/>
    </location>
</feature>
<reference evidence="6" key="7">
    <citation type="submission" date="2012-08" db="EMBL/GenBank/DDBJ databases">
        <title>Oryza sativa nipponbare(GA3) genomic DNA, chromosome 6.</title>
        <authorList>
            <consortium name="IRGSP(International Rice Genome Sequencing Project)"/>
        </authorList>
    </citation>
    <scope>NUCLEOTIDE SEQUENCE</scope>
</reference>
<dbReference type="OrthoDB" id="606366at2759"/>
<gene>
    <name evidence="6" type="ordered locus">Os06g0118700</name>
    <name evidence="5" type="ORF">OSJNBa0062J13.28</name>
</gene>
<evidence type="ECO:0000313" key="7">
    <source>
        <dbReference type="Proteomes" id="UP000000763"/>
    </source>
</evidence>
<dbReference type="GO" id="GO:0003677">
    <property type="term" value="F:DNA binding"/>
    <property type="evidence" value="ECO:0007669"/>
    <property type="project" value="UniProtKB-KW"/>
</dbReference>
<sequence>MAMACAALVPLLLLLLVVLSGSTSLADHSAGVDEVNYIVVLTSSWLKPNSVCSSLMSPHPNVTNWVPLSRPYGPCSSSPAKGRAAPSTVDGMLWSDQHRADYIQWRLSGSVAGVLQPADDVPVSTNYEQQSIEGDLNYGTYYPAPAPMSSKAMNPAATGGGGGGPGVTQTMVLDTASDVTWVQCSPCPTPPCYPQKDVLYDPTKSSSSGVFSCNSPTCTQLGPYANGCTNNNQCQYRVRYPDGTSTAGTYISDLLTITPATAVRSFQFGCSHGVQGSFSFGSSAAGIMALGGGPESLVSQTAATYGRVFSHCFPPPTRRGFFTLGVPRVAAWRYVLTPMLKNPAIPPTFYMVRLEAIAVAGQRIAVPPTVFAAGAALDSRTAITRLPPTAYQALRQAFRDRMAMYQPAPPKGPLDTCYDMAGVRSFALPRITLVFDKNAAVELDPSGVLFQGCLAFTAGPNDQVPGIIGNIQLQTLEVLYNIPAALVGFRHAAC</sequence>
<reference evidence="5" key="1">
    <citation type="submission" date="2001-05" db="EMBL/GenBank/DDBJ databases">
        <title>Oryza sativa nipponbare(GA3) genomic DNA, chromosome 6, BAC clone:OSJNBa0062J13.</title>
        <authorList>
            <person name="Sasaki T."/>
            <person name="Matsumoto T."/>
            <person name="Yamamoto K."/>
        </authorList>
    </citation>
    <scope>NUCLEOTIDE SEQUENCE</scope>
</reference>
<dbReference type="Pfam" id="PF14541">
    <property type="entry name" value="TAXi_C"/>
    <property type="match status" value="1"/>
</dbReference>
<dbReference type="InterPro" id="IPR001461">
    <property type="entry name" value="Aspartic_peptidase_A1"/>
</dbReference>
<dbReference type="SUPFAM" id="SSF50630">
    <property type="entry name" value="Acid proteases"/>
    <property type="match status" value="1"/>
</dbReference>
<dbReference type="PROSITE" id="PS51767">
    <property type="entry name" value="PEPTIDASE_A1"/>
    <property type="match status" value="1"/>
</dbReference>
<dbReference type="Gene3D" id="2.40.70.10">
    <property type="entry name" value="Acid Proteases"/>
    <property type="match status" value="2"/>
</dbReference>
<dbReference type="GO" id="GO:0004190">
    <property type="term" value="F:aspartic-type endopeptidase activity"/>
    <property type="evidence" value="ECO:0007669"/>
    <property type="project" value="InterPro"/>
</dbReference>
<name>Q0DF30_ORYSJ</name>
<dbReference type="FunFam" id="2.40.70.10:FF:000180">
    <property type="entry name" value="Aspartyl protease AED1"/>
    <property type="match status" value="1"/>
</dbReference>
<dbReference type="InterPro" id="IPR021109">
    <property type="entry name" value="Peptidase_aspartic_dom_sf"/>
</dbReference>
<reference evidence="7" key="6">
    <citation type="journal article" date="2008" name="Nucleic Acids Res.">
        <title>The rice annotation project database (RAP-DB): 2008 update.</title>
        <authorList>
            <consortium name="The rice annotation project (RAP)"/>
        </authorList>
    </citation>
    <scope>GENOME REANNOTATION</scope>
    <source>
        <strain evidence="7">cv. Nipponbare</strain>
    </source>
</reference>
<feature type="active site" evidence="2">
    <location>
        <position position="174"/>
    </location>
</feature>
<reference evidence="6 7" key="2">
    <citation type="journal article" date="2005" name="Nature">
        <title>The map-based sequence of the rice genome.</title>
        <authorList>
            <consortium name="International rice genome sequencing project (IRGSP)"/>
            <person name="Matsumoto T."/>
            <person name="Wu J."/>
            <person name="Kanamori H."/>
            <person name="Katayose Y."/>
            <person name="Fujisawa M."/>
            <person name="Namiki N."/>
            <person name="Mizuno H."/>
            <person name="Yamamoto K."/>
            <person name="Antonio B.A."/>
            <person name="Baba T."/>
            <person name="Sakata K."/>
            <person name="Nagamura Y."/>
            <person name="Aoki H."/>
            <person name="Arikawa K."/>
            <person name="Arita K."/>
            <person name="Bito T."/>
            <person name="Chiden Y."/>
            <person name="Fujitsuka N."/>
            <person name="Fukunaka R."/>
            <person name="Hamada M."/>
            <person name="Harada C."/>
            <person name="Hayashi A."/>
            <person name="Hijishita S."/>
            <person name="Honda M."/>
            <person name="Hosokawa S."/>
            <person name="Ichikawa Y."/>
            <person name="Idonuma A."/>
            <person name="Iijima M."/>
            <person name="Ikeda M."/>
            <person name="Ikeno M."/>
            <person name="Ito K."/>
            <person name="Ito S."/>
            <person name="Ito T."/>
            <person name="Ito Y."/>
            <person name="Ito Y."/>
            <person name="Iwabuchi A."/>
            <person name="Kamiya K."/>
            <person name="Karasawa W."/>
            <person name="Kurita K."/>
            <person name="Katagiri S."/>
            <person name="Kikuta A."/>
            <person name="Kobayashi H."/>
            <person name="Kobayashi N."/>
            <person name="Machita K."/>
            <person name="Maehara T."/>
            <person name="Masukawa M."/>
            <person name="Mizubayashi T."/>
            <person name="Mukai Y."/>
            <person name="Nagasaki H."/>
            <person name="Nagata Y."/>
            <person name="Naito S."/>
            <person name="Nakashima M."/>
            <person name="Nakama Y."/>
            <person name="Nakamichi Y."/>
            <person name="Nakamura M."/>
            <person name="Meguro A."/>
            <person name="Negishi M."/>
            <person name="Ohta I."/>
            <person name="Ohta T."/>
            <person name="Okamoto M."/>
            <person name="Ono N."/>
            <person name="Saji S."/>
            <person name="Sakaguchi M."/>
            <person name="Sakai K."/>
            <person name="Shibata M."/>
            <person name="Shimokawa T."/>
            <person name="Song J."/>
            <person name="Takazaki Y."/>
            <person name="Terasawa K."/>
            <person name="Tsugane M."/>
            <person name="Tsuji K."/>
            <person name="Ueda S."/>
            <person name="Waki K."/>
            <person name="Yamagata H."/>
            <person name="Yamamoto M."/>
            <person name="Yamamoto S."/>
            <person name="Yamane H."/>
            <person name="Yoshiki S."/>
            <person name="Yoshihara R."/>
            <person name="Yukawa K."/>
            <person name="Zhong H."/>
            <person name="Yano M."/>
            <person name="Yuan Q."/>
            <person name="Ouyang S."/>
            <person name="Liu J."/>
            <person name="Jones K.M."/>
            <person name="Gansberger K."/>
            <person name="Moffat K."/>
            <person name="Hill J."/>
            <person name="Bera J."/>
            <person name="Fadrosh D."/>
            <person name="Jin S."/>
            <person name="Johri S."/>
            <person name="Kim M."/>
            <person name="Overton L."/>
            <person name="Reardon M."/>
            <person name="Tsitrin T."/>
            <person name="Vuong H."/>
            <person name="Weaver B."/>
            <person name="Ciecko A."/>
            <person name="Tallon L."/>
            <person name="Jackson J."/>
            <person name="Pai G."/>
            <person name="Aken S.V."/>
            <person name="Utterback T."/>
            <person name="Reidmuller S."/>
            <person name="Feldblyum T."/>
            <person name="Hsiao J."/>
            <person name="Zismann V."/>
            <person name="Iobst S."/>
            <person name="de Vazeille A.R."/>
            <person name="Buell C.R."/>
            <person name="Ying K."/>
            <person name="Li Y."/>
            <person name="Lu T."/>
            <person name="Huang Y."/>
            <person name="Zhao Q."/>
            <person name="Feng Q."/>
            <person name="Zhang L."/>
            <person name="Zhu J."/>
            <person name="Weng Q."/>
            <person name="Mu J."/>
            <person name="Lu Y."/>
            <person name="Fan D."/>
            <person name="Liu Y."/>
            <person name="Guan J."/>
            <person name="Zhang Y."/>
            <person name="Yu S."/>
            <person name="Liu X."/>
            <person name="Zhang Y."/>
            <person name="Hong G."/>
            <person name="Han B."/>
            <person name="Choisne N."/>
            <person name="Demange N."/>
            <person name="Orjeda G."/>
            <person name="Samain S."/>
            <person name="Cattolico L."/>
            <person name="Pelletier E."/>
            <person name="Couloux A."/>
            <person name="Segurens B."/>
            <person name="Wincker P."/>
            <person name="D'Hont A."/>
            <person name="Scarpelli C."/>
            <person name="Weissenbach J."/>
            <person name="Salanoubat M."/>
            <person name="Quetier F."/>
            <person name="Yu Y."/>
            <person name="Kim H.R."/>
            <person name="Rambo T."/>
            <person name="Currie J."/>
            <person name="Collura K."/>
            <person name="Luo M."/>
            <person name="Yang T."/>
            <person name="Ammiraju J.S.S."/>
            <person name="Engler F."/>
            <person name="Soderlund C."/>
            <person name="Wing R.A."/>
            <person name="Palmer L.E."/>
            <person name="de la Bastide M."/>
            <person name="Spiegel L."/>
            <person name="Nascimento L."/>
            <person name="Zutavern T."/>
            <person name="O'Shaughnessy A."/>
            <person name="Dike S."/>
            <person name="Dedhia N."/>
            <person name="Preston R."/>
            <person name="Balija V."/>
            <person name="McCombie W.R."/>
            <person name="Chow T."/>
            <person name="Chen H."/>
            <person name="Chung M."/>
            <person name="Chen C."/>
            <person name="Shaw J."/>
            <person name="Wu H."/>
            <person name="Hsiao K."/>
            <person name="Chao Y."/>
            <person name="Chu M."/>
            <person name="Cheng C."/>
            <person name="Hour A."/>
            <person name="Lee P."/>
            <person name="Lin S."/>
            <person name="Lin Y."/>
            <person name="Liou J."/>
            <person name="Liu S."/>
            <person name="Hsing Y."/>
            <person name="Raghuvanshi S."/>
            <person name="Mohanty A."/>
            <person name="Bharti A.K."/>
            <person name="Gaur A."/>
            <person name="Gupta V."/>
            <person name="Kumar D."/>
            <person name="Ravi V."/>
            <person name="Vij S."/>
            <person name="Kapur A."/>
            <person name="Khurana P."/>
            <person name="Khurana P."/>
            <person name="Khurana J.P."/>
            <person name="Tyagi A.K."/>
            <person name="Gaikwad K."/>
            <person name="Singh A."/>
            <person name="Dalal V."/>
            <person name="Srivastava S."/>
            <person name="Dixit A."/>
            <person name="Pal A.K."/>
            <person name="Ghazi I.A."/>
            <person name="Yadav M."/>
            <person name="Pandit A."/>
            <person name="Bhargava A."/>
            <person name="Sureshbabu K."/>
            <person name="Batra K."/>
            <person name="Sharma T.R."/>
            <person name="Mohapatra T."/>
            <person name="Singh N.K."/>
            <person name="Messing J."/>
            <person name="Nelson A.B."/>
            <person name="Fuks G."/>
            <person name="Kavchok S."/>
            <person name="Keizer G."/>
            <person name="Linton E."/>
            <person name="Llaca V."/>
            <person name="Song R."/>
            <person name="Tanyolac B."/>
            <person name="Young S."/>
            <person name="Ho-Il K."/>
            <person name="Hahn J.H."/>
            <person name="Sangsakoo G."/>
            <person name="Vanavichit A."/>
            <person name="de Mattos Luiz.A.T."/>
            <person name="Zimmer P.D."/>
            <person name="Malone G."/>
            <person name="Dellagostin O."/>
            <person name="de Oliveira A.C."/>
            <person name="Bevan M."/>
            <person name="Bancroft I."/>
            <person name="Minx P."/>
            <person name="Cordum H."/>
            <person name="Wilson R."/>
            <person name="Cheng Z."/>
            <person name="Jin W."/>
            <person name="Jiang J."/>
            <person name="Leong S.A."/>
            <person name="Iwama H."/>
            <person name="Gojobori T."/>
            <person name="Itoh T."/>
            <person name="Niimura Y."/>
            <person name="Fujii Y."/>
            <person name="Habara T."/>
            <person name="Sakai H."/>
            <person name="Sato Y."/>
            <person name="Wilson G."/>
            <person name="Kumar K."/>
            <person name="McCouch S."/>
            <person name="Juretic N."/>
            <person name="Hoen D."/>
            <person name="Wright S."/>
            <person name="Bruskiewich R."/>
            <person name="Bureau T."/>
            <person name="Miyao A."/>
            <person name="Hirochika H."/>
            <person name="Nishikawa T."/>
            <person name="Kadowaki K."/>
            <person name="Sugiura M."/>
            <person name="Burr B."/>
            <person name="Sasaki T."/>
        </authorList>
    </citation>
    <scope>NUCLEOTIDE SEQUENCE [LARGE SCALE GENOMIC DNA]</scope>
    <source>
        <strain evidence="7">cv. Nipponbare</strain>
    </source>
</reference>
<proteinExistence type="inferred from homology"/>
<dbReference type="EMBL" id="AP008212">
    <property type="protein sequence ID" value="BAF18543.1"/>
    <property type="molecule type" value="Genomic_DNA"/>
</dbReference>